<evidence type="ECO:0000256" key="2">
    <source>
        <dbReference type="ARBA" id="ARBA00022723"/>
    </source>
</evidence>
<sequence length="166" mass="18606">MFMTINDFVSSWTQESTGTQRVLNTLTDASLLQQIAPNHRKLGQLAWHITTTVHEMMSRTGLEFPEPAGGELAPDSAALIAAEYNRASQGLILAIQSQWTDASLLQKTNMYGEDWLNGLTLRILCSHEIHHRGQITVVMRQAGLRVPELYGPAREDWIELGMEPHI</sequence>
<organism evidence="4 5">
    <name type="scientific">Paenibacillus psychroresistens</name>
    <dbReference type="NCBI Taxonomy" id="1778678"/>
    <lineage>
        <taxon>Bacteria</taxon>
        <taxon>Bacillati</taxon>
        <taxon>Bacillota</taxon>
        <taxon>Bacilli</taxon>
        <taxon>Bacillales</taxon>
        <taxon>Paenibacillaceae</taxon>
        <taxon>Paenibacillus</taxon>
    </lineage>
</organism>
<dbReference type="InterPro" id="IPR007837">
    <property type="entry name" value="DinB"/>
</dbReference>
<keyword evidence="2 3" id="KW-0479">Metal-binding</keyword>
<dbReference type="GO" id="GO:0046872">
    <property type="term" value="F:metal ion binding"/>
    <property type="evidence" value="ECO:0007669"/>
    <property type="project" value="UniProtKB-KW"/>
</dbReference>
<dbReference type="Pfam" id="PF05163">
    <property type="entry name" value="DinB"/>
    <property type="match status" value="1"/>
</dbReference>
<reference evidence="5" key="1">
    <citation type="submission" date="2018-11" db="EMBL/GenBank/DDBJ databases">
        <title>Complete genome sequence of Paenibacillus sp. ML311-T8.</title>
        <authorList>
            <person name="Nam Y.-D."/>
            <person name="Kang J."/>
            <person name="Chung W.-H."/>
            <person name="Park Y.S."/>
        </authorList>
    </citation>
    <scope>NUCLEOTIDE SEQUENCE [LARGE SCALE GENOMIC DNA]</scope>
    <source>
        <strain evidence="5">ML311-T8</strain>
    </source>
</reference>
<evidence type="ECO:0000256" key="3">
    <source>
        <dbReference type="PIRSR" id="PIRSR607837-1"/>
    </source>
</evidence>
<evidence type="ECO:0000256" key="1">
    <source>
        <dbReference type="ARBA" id="ARBA00008635"/>
    </source>
</evidence>
<dbReference type="RefSeq" id="WP_155703666.1">
    <property type="nucleotide sequence ID" value="NZ_CP034235.1"/>
</dbReference>
<feature type="binding site" evidence="3">
    <location>
        <position position="127"/>
    </location>
    <ligand>
        <name>a divalent metal cation</name>
        <dbReference type="ChEBI" id="CHEBI:60240"/>
    </ligand>
</feature>
<feature type="binding site" evidence="3">
    <location>
        <position position="48"/>
    </location>
    <ligand>
        <name>a divalent metal cation</name>
        <dbReference type="ChEBI" id="CHEBI:60240"/>
    </ligand>
</feature>
<protein>
    <recommendedName>
        <fullName evidence="6">Damage-inducible protein DinB</fullName>
    </recommendedName>
</protein>
<dbReference type="EMBL" id="CP034235">
    <property type="protein sequence ID" value="QGQ98558.1"/>
    <property type="molecule type" value="Genomic_DNA"/>
</dbReference>
<dbReference type="InterPro" id="IPR034660">
    <property type="entry name" value="DinB/YfiT-like"/>
</dbReference>
<accession>A0A6B8RTL6</accession>
<dbReference type="Gene3D" id="1.20.120.450">
    <property type="entry name" value="dinb family like domain"/>
    <property type="match status" value="1"/>
</dbReference>
<dbReference type="SUPFAM" id="SSF109854">
    <property type="entry name" value="DinB/YfiT-like putative metalloenzymes"/>
    <property type="match status" value="1"/>
</dbReference>
<evidence type="ECO:0000313" key="5">
    <source>
        <dbReference type="Proteomes" id="UP000426246"/>
    </source>
</evidence>
<dbReference type="Proteomes" id="UP000426246">
    <property type="component" value="Chromosome"/>
</dbReference>
<comment type="similarity">
    <text evidence="1">Belongs to the DinB family.</text>
</comment>
<gene>
    <name evidence="4" type="ORF">EHS13_28610</name>
</gene>
<dbReference type="OrthoDB" id="119432at2"/>
<evidence type="ECO:0008006" key="6">
    <source>
        <dbReference type="Google" id="ProtNLM"/>
    </source>
</evidence>
<dbReference type="KEGG" id="ppsc:EHS13_28610"/>
<name>A0A6B8RTL6_9BACL</name>
<proteinExistence type="inferred from homology"/>
<feature type="binding site" evidence="3">
    <location>
        <position position="131"/>
    </location>
    <ligand>
        <name>a divalent metal cation</name>
        <dbReference type="ChEBI" id="CHEBI:60240"/>
    </ligand>
</feature>
<evidence type="ECO:0000313" key="4">
    <source>
        <dbReference type="EMBL" id="QGQ98558.1"/>
    </source>
</evidence>
<dbReference type="AlphaFoldDB" id="A0A6B8RTL6"/>
<keyword evidence="5" id="KW-1185">Reference proteome</keyword>